<dbReference type="AlphaFoldDB" id="A0A377XP33"/>
<gene>
    <name evidence="1" type="primary">suhB_4</name>
    <name evidence="1" type="ORF">NCTC5047_05666</name>
</gene>
<sequence length="49" mass="5376">MRNELFTATRGQGAQLNGYRLRGSNARDLDGNIIATGFPFKAKQQPPPT</sequence>
<name>A0A377XP33_KLEPN</name>
<organism evidence="1 2">
    <name type="scientific">Klebsiella pneumoniae</name>
    <dbReference type="NCBI Taxonomy" id="573"/>
    <lineage>
        <taxon>Bacteria</taxon>
        <taxon>Pseudomonadati</taxon>
        <taxon>Pseudomonadota</taxon>
        <taxon>Gammaproteobacteria</taxon>
        <taxon>Enterobacterales</taxon>
        <taxon>Enterobacteriaceae</taxon>
        <taxon>Klebsiella/Raoultella group</taxon>
        <taxon>Klebsiella</taxon>
        <taxon>Klebsiella pneumoniae complex</taxon>
    </lineage>
</organism>
<evidence type="ECO:0000313" key="1">
    <source>
        <dbReference type="EMBL" id="STT84610.1"/>
    </source>
</evidence>
<dbReference type="EC" id="3.1.3.25" evidence="1"/>
<dbReference type="EMBL" id="UGLH01000006">
    <property type="protein sequence ID" value="STT84610.1"/>
    <property type="molecule type" value="Genomic_DNA"/>
</dbReference>
<proteinExistence type="predicted"/>
<dbReference type="GO" id="GO:0052834">
    <property type="term" value="F:inositol monophosphate phosphatase activity"/>
    <property type="evidence" value="ECO:0007669"/>
    <property type="project" value="UniProtKB-EC"/>
</dbReference>
<evidence type="ECO:0000313" key="2">
    <source>
        <dbReference type="Proteomes" id="UP000254340"/>
    </source>
</evidence>
<dbReference type="Proteomes" id="UP000254340">
    <property type="component" value="Unassembled WGS sequence"/>
</dbReference>
<keyword evidence="1" id="KW-0378">Hydrolase</keyword>
<reference evidence="1 2" key="1">
    <citation type="submission" date="2018-06" db="EMBL/GenBank/DDBJ databases">
        <authorList>
            <consortium name="Pathogen Informatics"/>
            <person name="Doyle S."/>
        </authorList>
    </citation>
    <scope>NUCLEOTIDE SEQUENCE [LARGE SCALE GENOMIC DNA]</scope>
    <source>
        <strain evidence="1 2">NCTC5047</strain>
    </source>
</reference>
<accession>A0A377XP33</accession>
<protein>
    <submittedName>
        <fullName evidence="1">Inositol-1-monophosphatase</fullName>
        <ecNumber evidence="1">3.1.3.25</ecNumber>
    </submittedName>
</protein>
<dbReference type="SUPFAM" id="SSF56655">
    <property type="entry name" value="Carbohydrate phosphatase"/>
    <property type="match status" value="1"/>
</dbReference>